<keyword evidence="2" id="KW-1185">Reference proteome</keyword>
<reference evidence="1 2" key="1">
    <citation type="journal article" date="2021" name="Hortic Res">
        <title>High-quality reference genome and annotation aids understanding of berry development for evergreen blueberry (Vaccinium darrowii).</title>
        <authorList>
            <person name="Yu J."/>
            <person name="Hulse-Kemp A.M."/>
            <person name="Babiker E."/>
            <person name="Staton M."/>
        </authorList>
    </citation>
    <scope>NUCLEOTIDE SEQUENCE [LARGE SCALE GENOMIC DNA]</scope>
    <source>
        <strain evidence="2">cv. NJ 8807/NJ 8810</strain>
        <tissue evidence="1">Young leaf</tissue>
    </source>
</reference>
<sequence>MEHNPEERASMEDSLCEAAITGNIDLLHQIISKDKLILHRIASGCFNGTTSPLHVATSNKKLHFVEKLLRLAPKLTEVLDVQLRSALSLASAKWYGDIVKVNPEMCLVHDRDGKNPLHVTAMKGKINVLRELVRASPQAARVRVDRNETILHWCVKHNQLLKSLKILLKKIQGD</sequence>
<accession>A0ACB7X973</accession>
<dbReference type="Proteomes" id="UP000828048">
    <property type="component" value="Chromosome 6"/>
</dbReference>
<gene>
    <name evidence="1" type="ORF">Vadar_012270</name>
</gene>
<organism evidence="1 2">
    <name type="scientific">Vaccinium darrowii</name>
    <dbReference type="NCBI Taxonomy" id="229202"/>
    <lineage>
        <taxon>Eukaryota</taxon>
        <taxon>Viridiplantae</taxon>
        <taxon>Streptophyta</taxon>
        <taxon>Embryophyta</taxon>
        <taxon>Tracheophyta</taxon>
        <taxon>Spermatophyta</taxon>
        <taxon>Magnoliopsida</taxon>
        <taxon>eudicotyledons</taxon>
        <taxon>Gunneridae</taxon>
        <taxon>Pentapetalae</taxon>
        <taxon>asterids</taxon>
        <taxon>Ericales</taxon>
        <taxon>Ericaceae</taxon>
        <taxon>Vaccinioideae</taxon>
        <taxon>Vaccinieae</taxon>
        <taxon>Vaccinium</taxon>
    </lineage>
</organism>
<protein>
    <submittedName>
        <fullName evidence="1">Uncharacterized protein</fullName>
    </submittedName>
</protein>
<comment type="caution">
    <text evidence="1">The sequence shown here is derived from an EMBL/GenBank/DDBJ whole genome shotgun (WGS) entry which is preliminary data.</text>
</comment>
<dbReference type="EMBL" id="CM037156">
    <property type="protein sequence ID" value="KAH7837303.1"/>
    <property type="molecule type" value="Genomic_DNA"/>
</dbReference>
<name>A0ACB7X973_9ERIC</name>
<evidence type="ECO:0000313" key="1">
    <source>
        <dbReference type="EMBL" id="KAH7837303.1"/>
    </source>
</evidence>
<proteinExistence type="predicted"/>
<evidence type="ECO:0000313" key="2">
    <source>
        <dbReference type="Proteomes" id="UP000828048"/>
    </source>
</evidence>